<feature type="domain" description="Acyl-CoA oxidase/dehydrogenase middle" evidence="9">
    <location>
        <begin position="128"/>
        <end position="231"/>
    </location>
</feature>
<dbReference type="Proteomes" id="UP000287171">
    <property type="component" value="Unassembled WGS sequence"/>
</dbReference>
<dbReference type="OrthoDB" id="9785203at2"/>
<dbReference type="PANTHER" id="PTHR43884:SF25">
    <property type="entry name" value="ACYL-COA DEHYDROGENASE YDBM-RELATED"/>
    <property type="match status" value="1"/>
</dbReference>
<keyword evidence="4 6" id="KW-0274">FAD</keyword>
<dbReference type="CDD" id="cd00567">
    <property type="entry name" value="ACAD"/>
    <property type="match status" value="1"/>
</dbReference>
<dbReference type="InterPro" id="IPR037069">
    <property type="entry name" value="AcylCoA_DH/ox_N_sf"/>
</dbReference>
<dbReference type="Pfam" id="PF00441">
    <property type="entry name" value="Acyl-CoA_dh_1"/>
    <property type="match status" value="1"/>
</dbReference>
<evidence type="ECO:0000256" key="4">
    <source>
        <dbReference type="ARBA" id="ARBA00022827"/>
    </source>
</evidence>
<organism evidence="11 12">
    <name type="scientific">Dictyobacter alpinus</name>
    <dbReference type="NCBI Taxonomy" id="2014873"/>
    <lineage>
        <taxon>Bacteria</taxon>
        <taxon>Bacillati</taxon>
        <taxon>Chloroflexota</taxon>
        <taxon>Ktedonobacteria</taxon>
        <taxon>Ktedonobacterales</taxon>
        <taxon>Dictyobacteraceae</taxon>
        <taxon>Dictyobacter</taxon>
    </lineage>
</organism>
<dbReference type="InterPro" id="IPR046373">
    <property type="entry name" value="Acyl-CoA_Oxase/DH_mid-dom_sf"/>
</dbReference>
<dbReference type="SUPFAM" id="SSF56645">
    <property type="entry name" value="Acyl-CoA dehydrogenase NM domain-like"/>
    <property type="match status" value="1"/>
</dbReference>
<feature type="compositionally biased region" description="Polar residues" evidence="7">
    <location>
        <begin position="128"/>
        <end position="146"/>
    </location>
</feature>
<dbReference type="Pfam" id="PF02771">
    <property type="entry name" value="Acyl-CoA_dh_N"/>
    <property type="match status" value="1"/>
</dbReference>
<dbReference type="InterPro" id="IPR006091">
    <property type="entry name" value="Acyl-CoA_Oxase/DH_mid-dom"/>
</dbReference>
<reference evidence="12" key="1">
    <citation type="submission" date="2018-12" db="EMBL/GenBank/DDBJ databases">
        <title>Tengunoibacter tsumagoiensis gen. nov., sp. nov., Dictyobacter kobayashii sp. nov., D. alpinus sp. nov., and D. joshuensis sp. nov. and description of Dictyobacteraceae fam. nov. within the order Ktedonobacterales isolated from Tengu-no-mugimeshi.</title>
        <authorList>
            <person name="Wang C.M."/>
            <person name="Zheng Y."/>
            <person name="Sakai Y."/>
            <person name="Toyoda A."/>
            <person name="Minakuchi Y."/>
            <person name="Abe K."/>
            <person name="Yokota A."/>
            <person name="Yabe S."/>
        </authorList>
    </citation>
    <scope>NUCLEOTIDE SEQUENCE [LARGE SCALE GENOMIC DNA]</scope>
    <source>
        <strain evidence="12">Uno16</strain>
    </source>
</reference>
<dbReference type="EMBL" id="BIFT01000002">
    <property type="protein sequence ID" value="GCE30022.1"/>
    <property type="molecule type" value="Genomic_DNA"/>
</dbReference>
<comment type="similarity">
    <text evidence="2 6">Belongs to the acyl-CoA dehydrogenase family.</text>
</comment>
<feature type="domain" description="Acyl-CoA dehydrogenase/oxidase N-terminal" evidence="10">
    <location>
        <begin position="9"/>
        <end position="97"/>
    </location>
</feature>
<protein>
    <submittedName>
        <fullName evidence="11">Putative acyl-CoA dehydrogenase YdbM</fullName>
    </submittedName>
</protein>
<dbReference type="InterPro" id="IPR036250">
    <property type="entry name" value="AcylCo_DH-like_C"/>
</dbReference>
<evidence type="ECO:0000256" key="1">
    <source>
        <dbReference type="ARBA" id="ARBA00001974"/>
    </source>
</evidence>
<evidence type="ECO:0000313" key="12">
    <source>
        <dbReference type="Proteomes" id="UP000287171"/>
    </source>
</evidence>
<name>A0A402BFH0_9CHLR</name>
<keyword evidence="3 6" id="KW-0285">Flavoprotein</keyword>
<dbReference type="Gene3D" id="1.10.540.10">
    <property type="entry name" value="Acyl-CoA dehydrogenase/oxidase, N-terminal domain"/>
    <property type="match status" value="1"/>
</dbReference>
<dbReference type="PIRSF" id="PIRSF016578">
    <property type="entry name" value="HsaA"/>
    <property type="match status" value="1"/>
</dbReference>
<proteinExistence type="inferred from homology"/>
<dbReference type="GO" id="GO:0003995">
    <property type="term" value="F:acyl-CoA dehydrogenase activity"/>
    <property type="evidence" value="ECO:0007669"/>
    <property type="project" value="TreeGrafter"/>
</dbReference>
<keyword evidence="5 6" id="KW-0560">Oxidoreductase</keyword>
<dbReference type="AlphaFoldDB" id="A0A402BFH0"/>
<feature type="region of interest" description="Disordered" evidence="7">
    <location>
        <begin position="127"/>
        <end position="146"/>
    </location>
</feature>
<keyword evidence="12" id="KW-1185">Reference proteome</keyword>
<dbReference type="Pfam" id="PF02770">
    <property type="entry name" value="Acyl-CoA_dh_M"/>
    <property type="match status" value="1"/>
</dbReference>
<dbReference type="SUPFAM" id="SSF47203">
    <property type="entry name" value="Acyl-CoA dehydrogenase C-terminal domain-like"/>
    <property type="match status" value="1"/>
</dbReference>
<evidence type="ECO:0000259" key="9">
    <source>
        <dbReference type="Pfam" id="PF02770"/>
    </source>
</evidence>
<evidence type="ECO:0000259" key="10">
    <source>
        <dbReference type="Pfam" id="PF02771"/>
    </source>
</evidence>
<evidence type="ECO:0000256" key="5">
    <source>
        <dbReference type="ARBA" id="ARBA00023002"/>
    </source>
</evidence>
<evidence type="ECO:0000259" key="8">
    <source>
        <dbReference type="Pfam" id="PF00441"/>
    </source>
</evidence>
<evidence type="ECO:0000256" key="6">
    <source>
        <dbReference type="RuleBase" id="RU362125"/>
    </source>
</evidence>
<dbReference type="Gene3D" id="2.40.110.10">
    <property type="entry name" value="Butyryl-CoA Dehydrogenase, subunit A, domain 2"/>
    <property type="match status" value="1"/>
</dbReference>
<dbReference type="PANTHER" id="PTHR43884">
    <property type="entry name" value="ACYL-COA DEHYDROGENASE"/>
    <property type="match status" value="1"/>
</dbReference>
<dbReference type="InterPro" id="IPR009100">
    <property type="entry name" value="AcylCoA_DH/oxidase_NM_dom_sf"/>
</dbReference>
<dbReference type="RefSeq" id="WP_126630191.1">
    <property type="nucleotide sequence ID" value="NZ_BIFT01000002.1"/>
</dbReference>
<gene>
    <name evidence="11" type="primary">ydbM_2</name>
    <name evidence="11" type="ORF">KDA_55060</name>
</gene>
<dbReference type="InterPro" id="IPR013786">
    <property type="entry name" value="AcylCoA_DH/ox_N"/>
</dbReference>
<dbReference type="InterPro" id="IPR009075">
    <property type="entry name" value="AcylCo_DH/oxidase_C"/>
</dbReference>
<dbReference type="Gene3D" id="1.20.140.10">
    <property type="entry name" value="Butyryl-CoA Dehydrogenase, subunit A, domain 3"/>
    <property type="match status" value="1"/>
</dbReference>
<feature type="domain" description="Acyl-CoA dehydrogenase/oxidase C-terminal" evidence="8">
    <location>
        <begin position="260"/>
        <end position="376"/>
    </location>
</feature>
<evidence type="ECO:0000313" key="11">
    <source>
        <dbReference type="EMBL" id="GCE30022.1"/>
    </source>
</evidence>
<dbReference type="GO" id="GO:0050660">
    <property type="term" value="F:flavin adenine dinucleotide binding"/>
    <property type="evidence" value="ECO:0007669"/>
    <property type="project" value="InterPro"/>
</dbReference>
<sequence>MTFPIYPGTERQKRLVALAGELADTFARRANEGEWAGHFPYENYRDLHQSGYLALTVPREFGGEGADVLDTLLAQARLAQGCASTALVTAMHLSTIGRIAASTHGPNPLFERICASVVHDGALINGAATASGTGSPNRGGQPATTARRQIDGSWLLNGRKTYTTGSLKLRFFLVSCSIEDDTPVEAKLPRLPSDQASFLVPRDAPGIRIEETWESVSRRTSASNDLILANVHLGPNALADTLGNFTPASMAQLGAWSFPLHAVYLGIAQGARDEAIRFAQRWRPNSLDQPISSVPHIQEKIAKIELILLQSEAVIFRLVEQYLRDATSISSSQFAAAKYLVTNHAVEVVDLAMRIVGGASLSLQKPLQRYYRDVRAGLYHPPMDDATFSLLCQQALKER</sequence>
<evidence type="ECO:0000256" key="7">
    <source>
        <dbReference type="SAM" id="MobiDB-lite"/>
    </source>
</evidence>
<comment type="cofactor">
    <cofactor evidence="1 6">
        <name>FAD</name>
        <dbReference type="ChEBI" id="CHEBI:57692"/>
    </cofactor>
</comment>
<accession>A0A402BFH0</accession>
<comment type="caution">
    <text evidence="11">The sequence shown here is derived from an EMBL/GenBank/DDBJ whole genome shotgun (WGS) entry which is preliminary data.</text>
</comment>
<evidence type="ECO:0000256" key="3">
    <source>
        <dbReference type="ARBA" id="ARBA00022630"/>
    </source>
</evidence>
<evidence type="ECO:0000256" key="2">
    <source>
        <dbReference type="ARBA" id="ARBA00009347"/>
    </source>
</evidence>